<evidence type="ECO:0000259" key="2">
    <source>
        <dbReference type="PROSITE" id="PS50883"/>
    </source>
</evidence>
<dbReference type="EMBL" id="BAAAQD010000060">
    <property type="protein sequence ID" value="GAA1576721.1"/>
    <property type="molecule type" value="Genomic_DNA"/>
</dbReference>
<evidence type="ECO:0000259" key="3">
    <source>
        <dbReference type="PROSITE" id="PS51833"/>
    </source>
</evidence>
<gene>
    <name evidence="4" type="ORF">GCM10009827_118170</name>
</gene>
<accession>A0ABN2DJ04</accession>
<dbReference type="Pfam" id="PF08668">
    <property type="entry name" value="HDOD"/>
    <property type="match status" value="1"/>
</dbReference>
<comment type="caution">
    <text evidence="4">The sequence shown here is derived from an EMBL/GenBank/DDBJ whole genome shotgun (WGS) entry which is preliminary data.</text>
</comment>
<organism evidence="4 5">
    <name type="scientific">Dactylosporangium maewongense</name>
    <dbReference type="NCBI Taxonomy" id="634393"/>
    <lineage>
        <taxon>Bacteria</taxon>
        <taxon>Bacillati</taxon>
        <taxon>Actinomycetota</taxon>
        <taxon>Actinomycetes</taxon>
        <taxon>Micromonosporales</taxon>
        <taxon>Micromonosporaceae</taxon>
        <taxon>Dactylosporangium</taxon>
    </lineage>
</organism>
<evidence type="ECO:0000313" key="5">
    <source>
        <dbReference type="Proteomes" id="UP001501470"/>
    </source>
</evidence>
<dbReference type="Pfam" id="PF00563">
    <property type="entry name" value="EAL"/>
    <property type="match status" value="1"/>
</dbReference>
<dbReference type="Gene3D" id="3.20.20.450">
    <property type="entry name" value="EAL domain"/>
    <property type="match status" value="1"/>
</dbReference>
<dbReference type="SUPFAM" id="SSF109604">
    <property type="entry name" value="HD-domain/PDEase-like"/>
    <property type="match status" value="1"/>
</dbReference>
<dbReference type="InterPro" id="IPR014408">
    <property type="entry name" value="dGMP_Pdiesterase_EAL/HD-GYP"/>
</dbReference>
<dbReference type="PROSITE" id="PS51833">
    <property type="entry name" value="HDOD"/>
    <property type="match status" value="1"/>
</dbReference>
<dbReference type="PANTHER" id="PTHR33525:SF4">
    <property type="entry name" value="CYCLIC DI-GMP PHOSPHODIESTERASE CDGJ"/>
    <property type="match status" value="1"/>
</dbReference>
<proteinExistence type="predicted"/>
<name>A0ABN2DJ04_9ACTN</name>
<evidence type="ECO:0000313" key="4">
    <source>
        <dbReference type="EMBL" id="GAA1576721.1"/>
    </source>
</evidence>
<dbReference type="InterPro" id="IPR035919">
    <property type="entry name" value="EAL_sf"/>
</dbReference>
<reference evidence="4 5" key="1">
    <citation type="journal article" date="2019" name="Int. J. Syst. Evol. Microbiol.">
        <title>The Global Catalogue of Microorganisms (GCM) 10K type strain sequencing project: providing services to taxonomists for standard genome sequencing and annotation.</title>
        <authorList>
            <consortium name="The Broad Institute Genomics Platform"/>
            <consortium name="The Broad Institute Genome Sequencing Center for Infectious Disease"/>
            <person name="Wu L."/>
            <person name="Ma J."/>
        </authorList>
    </citation>
    <scope>NUCLEOTIDE SEQUENCE [LARGE SCALE GENOMIC DNA]</scope>
    <source>
        <strain evidence="4 5">JCM 15933</strain>
    </source>
</reference>
<feature type="domain" description="HDOD" evidence="3">
    <location>
        <begin position="221"/>
        <end position="407"/>
    </location>
</feature>
<dbReference type="SMART" id="SM00052">
    <property type="entry name" value="EAL"/>
    <property type="match status" value="1"/>
</dbReference>
<dbReference type="SUPFAM" id="SSF141868">
    <property type="entry name" value="EAL domain-like"/>
    <property type="match status" value="1"/>
</dbReference>
<feature type="domain" description="EAL" evidence="2">
    <location>
        <begin position="1"/>
        <end position="227"/>
    </location>
</feature>
<dbReference type="PANTHER" id="PTHR33525">
    <property type="match status" value="1"/>
</dbReference>
<sequence length="424" mass="45599">MQGRVPIVRGVQPATTSTPDSTQLVHIGRQPLYDWSGHVVGYELLFRGAADEVEASRRSAYATSQVIVNAFTEFGLEQLVGGRKCFINLTRDFLVGDLPLPFDPDHAILEILETVEIDDAVLAGTARLVQQGYEIALDDFVFGLGHERLLGLASYVKLDLLIREPEELAEVVARCRRYPGIKLVAERVEIEEHILLAQRLGFDLLQGYAVGRPQVLTAVALSPSRLRRLELLGAVTAEDADIAKVSAIVQSDPALSYRVLRATNSAASGLPRKVASVRDAVVLLGSAKIRQWAALMLVSDVAESATEDQLSTTMARARLCQTVAERLGLQGDAAFTVGLLAGVAELISEPVAELVTRLPLTVEVADALVDGHGRLGQVLSIVRAYEVADEHALAATPVSSADLAKAYLAAVGWSMRTIEGALGR</sequence>
<protein>
    <submittedName>
        <fullName evidence="4">HDOD domain-containing protein</fullName>
    </submittedName>
</protein>
<dbReference type="Proteomes" id="UP001501470">
    <property type="component" value="Unassembled WGS sequence"/>
</dbReference>
<dbReference type="InterPro" id="IPR001633">
    <property type="entry name" value="EAL_dom"/>
</dbReference>
<dbReference type="InterPro" id="IPR052340">
    <property type="entry name" value="RNase_Y/CdgJ"/>
</dbReference>
<dbReference type="Gene3D" id="1.10.3210.10">
    <property type="entry name" value="Hypothetical protein af1432"/>
    <property type="match status" value="1"/>
</dbReference>
<keyword evidence="5" id="KW-1185">Reference proteome</keyword>
<dbReference type="PROSITE" id="PS50883">
    <property type="entry name" value="EAL"/>
    <property type="match status" value="1"/>
</dbReference>
<dbReference type="InterPro" id="IPR013976">
    <property type="entry name" value="HDOD"/>
</dbReference>
<feature type="region of interest" description="Disordered" evidence="1">
    <location>
        <begin position="1"/>
        <end position="21"/>
    </location>
</feature>
<dbReference type="PIRSF" id="PIRSF003180">
    <property type="entry name" value="DiGMPpdiest_YuxH"/>
    <property type="match status" value="1"/>
</dbReference>
<evidence type="ECO:0000256" key="1">
    <source>
        <dbReference type="SAM" id="MobiDB-lite"/>
    </source>
</evidence>